<name>A0A0P7HAU1_9EURY</name>
<comment type="subcellular location">
    <subcellularLocation>
        <location evidence="7">Cytoplasm</location>
    </subcellularLocation>
</comment>
<evidence type="ECO:0000313" key="10">
    <source>
        <dbReference type="Proteomes" id="UP000050535"/>
    </source>
</evidence>
<evidence type="ECO:0000256" key="1">
    <source>
        <dbReference type="ARBA" id="ARBA00022598"/>
    </source>
</evidence>
<keyword evidence="10" id="KW-1185">Reference proteome</keyword>
<dbReference type="PANTHER" id="PTHR11846">
    <property type="entry name" value="ADENYLOSUCCINATE SYNTHETASE"/>
    <property type="match status" value="1"/>
</dbReference>
<dbReference type="GO" id="GO:0005737">
    <property type="term" value="C:cytoplasm"/>
    <property type="evidence" value="ECO:0007669"/>
    <property type="project" value="UniProtKB-SubCell"/>
</dbReference>
<dbReference type="HAMAP" id="MF_00011">
    <property type="entry name" value="Adenylosucc_synth"/>
    <property type="match status" value="1"/>
</dbReference>
<feature type="active site" description="Proton donor" evidence="7">
    <location>
        <position position="23"/>
    </location>
</feature>
<dbReference type="PANTHER" id="PTHR11846:SF0">
    <property type="entry name" value="ADENYLOSUCCINATE SYNTHETASE"/>
    <property type="match status" value="1"/>
</dbReference>
<comment type="function">
    <text evidence="7">Plays an important role in the de novo pathway of purine nucleotide biosynthesis. Catalyzes the first committed step in the biosynthesis of AMP from IMP.</text>
</comment>
<keyword evidence="1 7" id="KW-0436">Ligase</keyword>
<dbReference type="GO" id="GO:0000287">
    <property type="term" value="F:magnesium ion binding"/>
    <property type="evidence" value="ECO:0007669"/>
    <property type="project" value="UniProtKB-UniRule"/>
</dbReference>
<keyword evidence="7" id="KW-0963">Cytoplasm</keyword>
<evidence type="ECO:0000313" key="9">
    <source>
        <dbReference type="EMBL" id="KPN30560.1"/>
    </source>
</evidence>
<comment type="similarity">
    <text evidence="7">Belongs to the adenylosuccinate synthetase family.</text>
</comment>
<feature type="region of interest" description="Disordered" evidence="8">
    <location>
        <begin position="225"/>
        <end position="257"/>
    </location>
</feature>
<evidence type="ECO:0000256" key="6">
    <source>
        <dbReference type="ARBA" id="ARBA00023134"/>
    </source>
</evidence>
<dbReference type="GO" id="GO:0046040">
    <property type="term" value="P:IMP metabolic process"/>
    <property type="evidence" value="ECO:0007669"/>
    <property type="project" value="TreeGrafter"/>
</dbReference>
<comment type="cofactor">
    <cofactor evidence="7">
        <name>Mg(2+)</name>
        <dbReference type="ChEBI" id="CHEBI:18420"/>
    </cofactor>
    <text evidence="7">Binds 1 Mg(2+) ion per subunit.</text>
</comment>
<dbReference type="GO" id="GO:0044208">
    <property type="term" value="P:'de novo' AMP biosynthetic process"/>
    <property type="evidence" value="ECO:0007669"/>
    <property type="project" value="UniProtKB-UniRule"/>
</dbReference>
<dbReference type="AlphaFoldDB" id="A0A0P7HAU1"/>
<comment type="caution">
    <text evidence="7">Lacks conserved residue(s) required for the propagation of feature annotation.</text>
</comment>
<reference evidence="10" key="1">
    <citation type="submission" date="2013-11" db="EMBL/GenBank/DDBJ databases">
        <authorList>
            <person name="Hoang H.T."/>
            <person name="Killian M.L."/>
            <person name="Madson D.M."/>
            <person name="Arruda P.H.E."/>
            <person name="Sun D."/>
            <person name="Schwartz K.J."/>
            <person name="Yoon K."/>
        </authorList>
    </citation>
    <scope>NUCLEOTIDE SEQUENCE [LARGE SCALE GENOMIC DNA]</scope>
    <source>
        <strain evidence="10">CDK2</strain>
    </source>
</reference>
<dbReference type="Pfam" id="PF00709">
    <property type="entry name" value="Adenylsucc_synt"/>
    <property type="match status" value="1"/>
</dbReference>
<keyword evidence="4 7" id="KW-0658">Purine biosynthesis</keyword>
<keyword evidence="3 7" id="KW-0547">Nucleotide-binding</keyword>
<dbReference type="FunFam" id="1.10.300.10:FF:000001">
    <property type="entry name" value="Adenylosuccinate synthetase"/>
    <property type="match status" value="1"/>
</dbReference>
<comment type="subunit">
    <text evidence="7">Homodimer.</text>
</comment>
<evidence type="ECO:0000256" key="7">
    <source>
        <dbReference type="HAMAP-Rule" id="MF_00011"/>
    </source>
</evidence>
<evidence type="ECO:0000256" key="2">
    <source>
        <dbReference type="ARBA" id="ARBA00022723"/>
    </source>
</evidence>
<evidence type="ECO:0000256" key="5">
    <source>
        <dbReference type="ARBA" id="ARBA00022842"/>
    </source>
</evidence>
<feature type="binding site" evidence="7">
    <location>
        <position position="124"/>
    </location>
    <ligand>
        <name>IMP</name>
        <dbReference type="ChEBI" id="CHEBI:58053"/>
        <note>ligand shared between dimeric partners</note>
    </ligand>
</feature>
<dbReference type="InterPro" id="IPR001114">
    <property type="entry name" value="Adenylosuccinate_synthetase"/>
</dbReference>
<keyword evidence="2 7" id="KW-0479">Metal-binding</keyword>
<feature type="binding site" description="in other chain" evidence="7">
    <location>
        <begin position="20"/>
        <end position="23"/>
    </location>
    <ligand>
        <name>IMP</name>
        <dbReference type="ChEBI" id="CHEBI:58053"/>
        <note>ligand shared between dimeric partners</note>
    </ligand>
</feature>
<protein>
    <recommendedName>
        <fullName evidence="7">Adenylosuccinate synthetase</fullName>
        <shortName evidence="7">AMPSase</shortName>
        <shortName evidence="7">AdSS</shortName>
        <ecNumber evidence="7">6.3.4.4</ecNumber>
    </recommendedName>
    <alternativeName>
        <fullName evidence="7">IMP--aspartate ligase</fullName>
    </alternativeName>
</protein>
<comment type="catalytic activity">
    <reaction evidence="7">
        <text>IMP + L-aspartate + GTP = N(6)-(1,2-dicarboxyethyl)-AMP + GDP + phosphate + 2 H(+)</text>
        <dbReference type="Rhea" id="RHEA:15753"/>
        <dbReference type="ChEBI" id="CHEBI:15378"/>
        <dbReference type="ChEBI" id="CHEBI:29991"/>
        <dbReference type="ChEBI" id="CHEBI:37565"/>
        <dbReference type="ChEBI" id="CHEBI:43474"/>
        <dbReference type="ChEBI" id="CHEBI:57567"/>
        <dbReference type="ChEBI" id="CHEBI:58053"/>
        <dbReference type="ChEBI" id="CHEBI:58189"/>
        <dbReference type="EC" id="6.3.4.4"/>
    </reaction>
</comment>
<dbReference type="EC" id="6.3.4.4" evidence="7"/>
<feature type="binding site" description="in other chain" evidence="7">
    <location>
        <position position="110"/>
    </location>
    <ligand>
        <name>IMP</name>
        <dbReference type="ChEBI" id="CHEBI:58053"/>
        <note>ligand shared between dimeric partners</note>
    </ligand>
</feature>
<dbReference type="SMART" id="SM00788">
    <property type="entry name" value="Adenylsucc_synt"/>
    <property type="match status" value="1"/>
</dbReference>
<sequence length="257" mass="27740">MTDIFSENAELVVRFQGGDNAGHTVAADGEEYALRLLPSGVVRGKTGVLGNGCVVNFGTLFEELDRLRERGLDPEVYVSSRATVVLPYHRVLDEAEEEAREETATAVGTTGNGIGPAYEDATGRRAIRVGELLDPETLRERLEHVVPQKRALAESVYGIEPGEAFDADALFEQLRAYGRRLDHDGMVVDTGSFLAAHDGDVLFESAQGTQLDLDHGSYPFVTSSNPTAGGAVVGTGVPRRRSRRGRPSAWSRRTSPG</sequence>
<dbReference type="Proteomes" id="UP000050535">
    <property type="component" value="Unassembled WGS sequence"/>
</dbReference>
<dbReference type="Gene3D" id="3.40.440.10">
    <property type="entry name" value="Adenylosuccinate Synthetase, subunit A, domain 1"/>
    <property type="match status" value="1"/>
</dbReference>
<dbReference type="SUPFAM" id="SSF52540">
    <property type="entry name" value="P-loop containing nucleoside triphosphate hydrolases"/>
    <property type="match status" value="1"/>
</dbReference>
<keyword evidence="5 7" id="KW-0460">Magnesium</keyword>
<feature type="binding site" description="in other chain" evidence="7">
    <location>
        <position position="207"/>
    </location>
    <ligand>
        <name>IMP</name>
        <dbReference type="ChEBI" id="CHEBI:58053"/>
        <note>ligand shared between dimeric partners</note>
    </ligand>
</feature>
<dbReference type="EMBL" id="LGUC01000001">
    <property type="protein sequence ID" value="KPN30560.1"/>
    <property type="molecule type" value="Genomic_DNA"/>
</dbReference>
<dbReference type="GO" id="GO:0004019">
    <property type="term" value="F:adenylosuccinate synthase activity"/>
    <property type="evidence" value="ECO:0007669"/>
    <property type="project" value="UniProtKB-UniRule"/>
</dbReference>
<dbReference type="GO" id="GO:0005525">
    <property type="term" value="F:GTP binding"/>
    <property type="evidence" value="ECO:0007669"/>
    <property type="project" value="UniProtKB-UniRule"/>
</dbReference>
<dbReference type="InterPro" id="IPR027417">
    <property type="entry name" value="P-loop_NTPase"/>
</dbReference>
<dbReference type="UniPathway" id="UPA00075">
    <property type="reaction ID" value="UER00335"/>
</dbReference>
<organism evidence="9 10">
    <name type="scientific">Halolamina pelagica</name>
    <dbReference type="NCBI Taxonomy" id="699431"/>
    <lineage>
        <taxon>Archaea</taxon>
        <taxon>Methanobacteriati</taxon>
        <taxon>Methanobacteriota</taxon>
        <taxon>Stenosarchaea group</taxon>
        <taxon>Halobacteria</taxon>
        <taxon>Halobacteriales</taxon>
        <taxon>Haloferacaceae</taxon>
    </lineage>
</organism>
<evidence type="ECO:0000256" key="8">
    <source>
        <dbReference type="SAM" id="MobiDB-lite"/>
    </source>
</evidence>
<comment type="caution">
    <text evidence="9">The sequence shown here is derived from an EMBL/GenBank/DDBJ whole genome shotgun (WGS) entry which is preliminary data.</text>
</comment>
<dbReference type="STRING" id="699431.SY89_01295"/>
<keyword evidence="6 7" id="KW-0342">GTP-binding</keyword>
<dbReference type="InterPro" id="IPR042109">
    <property type="entry name" value="Adenylosuccinate_synth_dom1"/>
</dbReference>
<accession>A0A0P7HAU1</accession>
<feature type="compositionally biased region" description="Low complexity" evidence="8">
    <location>
        <begin position="226"/>
        <end position="237"/>
    </location>
</feature>
<evidence type="ECO:0000256" key="4">
    <source>
        <dbReference type="ARBA" id="ARBA00022755"/>
    </source>
</evidence>
<feature type="compositionally biased region" description="Low complexity" evidence="8">
    <location>
        <begin position="247"/>
        <end position="257"/>
    </location>
</feature>
<proteinExistence type="inferred from homology"/>
<feature type="binding site" description="in other chain" evidence="7">
    <location>
        <position position="222"/>
    </location>
    <ligand>
        <name>IMP</name>
        <dbReference type="ChEBI" id="CHEBI:58053"/>
        <note>ligand shared between dimeric partners</note>
    </ligand>
</feature>
<dbReference type="PATRIC" id="fig|699431.3.peg.1324"/>
<gene>
    <name evidence="9" type="primary">purA_2</name>
    <name evidence="7" type="synonym">purA</name>
    <name evidence="9" type="ORF">SY89_01295</name>
</gene>
<evidence type="ECO:0000256" key="3">
    <source>
        <dbReference type="ARBA" id="ARBA00022741"/>
    </source>
</evidence>
<comment type="pathway">
    <text evidence="7">Purine metabolism; AMP biosynthesis via de novo pathway; AMP from IMP: step 1/2.</text>
</comment>
<feature type="binding site" evidence="7">
    <location>
        <position position="22"/>
    </location>
    <ligand>
        <name>Mg(2+)</name>
        <dbReference type="ChEBI" id="CHEBI:18420"/>
    </ligand>
</feature>
<dbReference type="InterPro" id="IPR042110">
    <property type="entry name" value="Adenylosuccinate_synth_dom2"/>
</dbReference>
<dbReference type="Gene3D" id="1.10.300.10">
    <property type="entry name" value="Adenylosuccinate Synthetase, subunit A, domain 2"/>
    <property type="match status" value="1"/>
</dbReference>
<feature type="binding site" evidence="7">
    <location>
        <begin position="22"/>
        <end position="24"/>
    </location>
    <ligand>
        <name>GTP</name>
        <dbReference type="ChEBI" id="CHEBI:37565"/>
    </ligand>
</feature>